<evidence type="ECO:0000313" key="2">
    <source>
        <dbReference type="Proteomes" id="UP000289775"/>
    </source>
</evidence>
<organism evidence="1 2">
    <name type="scientific">Flavobacterium beibuense</name>
    <dbReference type="NCBI Taxonomy" id="657326"/>
    <lineage>
        <taxon>Bacteria</taxon>
        <taxon>Pseudomonadati</taxon>
        <taxon>Bacteroidota</taxon>
        <taxon>Flavobacteriia</taxon>
        <taxon>Flavobacteriales</taxon>
        <taxon>Flavobacteriaceae</taxon>
        <taxon>Flavobacterium</taxon>
    </lineage>
</organism>
<proteinExistence type="predicted"/>
<dbReference type="Proteomes" id="UP000289775">
    <property type="component" value="Unassembled WGS sequence"/>
</dbReference>
<evidence type="ECO:0000313" key="1">
    <source>
        <dbReference type="EMBL" id="RYJ42320.1"/>
    </source>
</evidence>
<dbReference type="AlphaFoldDB" id="A0A444W8W6"/>
<dbReference type="RefSeq" id="WP_129751236.1">
    <property type="nucleotide sequence ID" value="NZ_JUIW01000007.1"/>
</dbReference>
<gene>
    <name evidence="1" type="ORF">NU09_2106</name>
</gene>
<keyword evidence="2" id="KW-1185">Reference proteome</keyword>
<sequence>MKKILFAALFACILFSCKQNKPETVERAFYYWKSNEWHISEIETNVLDSAQVTKVYVKFFEVEKNDVMGNIPISKTSLSFYDIKDSFTFVPTVYLHNDVFSKIDKGGLDTLANNVNYLIDKYVNDKLVPDAVTEYQMDCDWTPSTKDNYFYFLKKLKELSGKKISCTLRLYPYKYADKMGVPPVDSAMLMCYNLINPMKNHDKNSILDIDELSSYLGDFNYPLHLDVALPLYSWAHVYQNNQFVQVLYTDIKELKKSLKPQKDLWYEVTEDIEVNDFYLRKGDKVKIEEMSADYINKAIAVITKKVPFDKNITVSFFHLDETQLSPYTNEEISAFYTGFTK</sequence>
<reference evidence="1 2" key="1">
    <citation type="submission" date="2014-12" db="EMBL/GenBank/DDBJ databases">
        <title>Genome sequence of Flavobacterium beibuense RSKm HC5.</title>
        <authorList>
            <person name="Kim J.F."/>
            <person name="Song J.Y."/>
            <person name="Kwak M.-J."/>
            <person name="Lee S.-W."/>
        </authorList>
    </citation>
    <scope>NUCLEOTIDE SEQUENCE [LARGE SCALE GENOMIC DNA]</scope>
    <source>
        <strain evidence="1 2">RSKm HC5</strain>
    </source>
</reference>
<name>A0A444W8W6_9FLAO</name>
<protein>
    <submittedName>
        <fullName evidence="1">Putative lipoprotein</fullName>
    </submittedName>
</protein>
<dbReference type="EMBL" id="JUIW01000007">
    <property type="protein sequence ID" value="RYJ42320.1"/>
    <property type="molecule type" value="Genomic_DNA"/>
</dbReference>
<dbReference type="PROSITE" id="PS51257">
    <property type="entry name" value="PROKAR_LIPOPROTEIN"/>
    <property type="match status" value="1"/>
</dbReference>
<dbReference type="OrthoDB" id="634553at2"/>
<comment type="caution">
    <text evidence="1">The sequence shown here is derived from an EMBL/GenBank/DDBJ whole genome shotgun (WGS) entry which is preliminary data.</text>
</comment>
<accession>A0A444W8W6</accession>
<keyword evidence="1" id="KW-0449">Lipoprotein</keyword>